<protein>
    <recommendedName>
        <fullName evidence="13">8-oxo-dGTP diphosphatase</fullName>
        <ecNumber evidence="12">3.6.1.55</ecNumber>
    </recommendedName>
    <alternativeName>
        <fullName evidence="16">7,8-dihydro-8-oxoguanine-triphosphatase</fullName>
    </alternativeName>
    <alternativeName>
        <fullName evidence="15">Mutator protein MutT</fullName>
    </alternativeName>
    <alternativeName>
        <fullName evidence="14">dGTP pyrophosphohydrolase</fullName>
    </alternativeName>
</protein>
<evidence type="ECO:0000313" key="19">
    <source>
        <dbReference type="EMBL" id="GAA0474480.1"/>
    </source>
</evidence>
<evidence type="ECO:0000256" key="11">
    <source>
        <dbReference type="ARBA" id="ARBA00036904"/>
    </source>
</evidence>
<accession>A0ABN1AEF8</accession>
<evidence type="ECO:0000259" key="18">
    <source>
        <dbReference type="PROSITE" id="PS51462"/>
    </source>
</evidence>
<dbReference type="PROSITE" id="PS00893">
    <property type="entry name" value="NUDIX_BOX"/>
    <property type="match status" value="1"/>
</dbReference>
<evidence type="ECO:0000256" key="10">
    <source>
        <dbReference type="ARBA" id="ARBA00035861"/>
    </source>
</evidence>
<name>A0ABN1AEF8_9SPHN</name>
<keyword evidence="3" id="KW-0515">Mutator protein</keyword>
<comment type="cofactor">
    <cofactor evidence="1">
        <name>Mg(2+)</name>
        <dbReference type="ChEBI" id="CHEBI:18420"/>
    </cofactor>
</comment>
<evidence type="ECO:0000256" key="6">
    <source>
        <dbReference type="ARBA" id="ARBA00022763"/>
    </source>
</evidence>
<keyword evidence="4" id="KW-0235">DNA replication</keyword>
<organism evidence="19 20">
    <name type="scientific">Parasphingorhabdus litoris</name>
    <dbReference type="NCBI Taxonomy" id="394733"/>
    <lineage>
        <taxon>Bacteria</taxon>
        <taxon>Pseudomonadati</taxon>
        <taxon>Pseudomonadota</taxon>
        <taxon>Alphaproteobacteria</taxon>
        <taxon>Sphingomonadales</taxon>
        <taxon>Sphingomonadaceae</taxon>
        <taxon>Parasphingorhabdus</taxon>
    </lineage>
</organism>
<dbReference type="PANTHER" id="PTHR47707:SF1">
    <property type="entry name" value="NUDIX HYDROLASE FAMILY PROTEIN"/>
    <property type="match status" value="1"/>
</dbReference>
<dbReference type="PROSITE" id="PS51462">
    <property type="entry name" value="NUDIX"/>
    <property type="match status" value="1"/>
</dbReference>
<comment type="catalytic activity">
    <reaction evidence="10">
        <text>8-oxo-dGTP + H2O = 8-oxo-dGMP + diphosphate + H(+)</text>
        <dbReference type="Rhea" id="RHEA:31575"/>
        <dbReference type="ChEBI" id="CHEBI:15377"/>
        <dbReference type="ChEBI" id="CHEBI:15378"/>
        <dbReference type="ChEBI" id="CHEBI:33019"/>
        <dbReference type="ChEBI" id="CHEBI:63224"/>
        <dbReference type="ChEBI" id="CHEBI:77896"/>
        <dbReference type="EC" id="3.6.1.55"/>
    </reaction>
</comment>
<dbReference type="EMBL" id="BAAAEM010000002">
    <property type="protein sequence ID" value="GAA0474480.1"/>
    <property type="molecule type" value="Genomic_DNA"/>
</dbReference>
<feature type="domain" description="Nudix hydrolase" evidence="18">
    <location>
        <begin position="1"/>
        <end position="102"/>
    </location>
</feature>
<evidence type="ECO:0000256" key="2">
    <source>
        <dbReference type="ARBA" id="ARBA00005582"/>
    </source>
</evidence>
<evidence type="ECO:0000256" key="13">
    <source>
        <dbReference type="ARBA" id="ARBA00040794"/>
    </source>
</evidence>
<dbReference type="EC" id="3.6.1.55" evidence="12"/>
<dbReference type="Pfam" id="PF00293">
    <property type="entry name" value="NUDIX"/>
    <property type="match status" value="1"/>
</dbReference>
<dbReference type="Gene3D" id="3.90.79.10">
    <property type="entry name" value="Nucleoside Triphosphate Pyrophosphohydrolase"/>
    <property type="match status" value="1"/>
</dbReference>
<dbReference type="InterPro" id="IPR020084">
    <property type="entry name" value="NUDIX_hydrolase_CS"/>
</dbReference>
<gene>
    <name evidence="19" type="primary">mutT</name>
    <name evidence="19" type="ORF">GCM10009096_15000</name>
</gene>
<evidence type="ECO:0000256" key="17">
    <source>
        <dbReference type="RuleBase" id="RU003476"/>
    </source>
</evidence>
<comment type="catalytic activity">
    <reaction evidence="11">
        <text>8-oxo-GTP + H2O = 8-oxo-GMP + diphosphate + H(+)</text>
        <dbReference type="Rhea" id="RHEA:67616"/>
        <dbReference type="ChEBI" id="CHEBI:15377"/>
        <dbReference type="ChEBI" id="CHEBI:15378"/>
        <dbReference type="ChEBI" id="CHEBI:33019"/>
        <dbReference type="ChEBI" id="CHEBI:143553"/>
        <dbReference type="ChEBI" id="CHEBI:145694"/>
    </reaction>
</comment>
<keyword evidence="8" id="KW-0460">Magnesium</keyword>
<evidence type="ECO:0000256" key="12">
    <source>
        <dbReference type="ARBA" id="ARBA00038905"/>
    </source>
</evidence>
<keyword evidence="20" id="KW-1185">Reference proteome</keyword>
<dbReference type="InterPro" id="IPR000086">
    <property type="entry name" value="NUDIX_hydrolase_dom"/>
</dbReference>
<evidence type="ECO:0000313" key="20">
    <source>
        <dbReference type="Proteomes" id="UP001500713"/>
    </source>
</evidence>
<dbReference type="Proteomes" id="UP001500713">
    <property type="component" value="Unassembled WGS sequence"/>
</dbReference>
<dbReference type="PRINTS" id="PR00502">
    <property type="entry name" value="NUDIXFAMILY"/>
</dbReference>
<dbReference type="SUPFAM" id="SSF55811">
    <property type="entry name" value="Nudix"/>
    <property type="match status" value="1"/>
</dbReference>
<proteinExistence type="inferred from homology"/>
<evidence type="ECO:0000256" key="7">
    <source>
        <dbReference type="ARBA" id="ARBA00022801"/>
    </source>
</evidence>
<comment type="caution">
    <text evidence="19">The sequence shown here is derived from an EMBL/GenBank/DDBJ whole genome shotgun (WGS) entry which is preliminary data.</text>
</comment>
<dbReference type="InterPro" id="IPR020476">
    <property type="entry name" value="Nudix_hydrolase"/>
</dbReference>
<evidence type="ECO:0000256" key="14">
    <source>
        <dbReference type="ARBA" id="ARBA00041592"/>
    </source>
</evidence>
<evidence type="ECO:0000256" key="15">
    <source>
        <dbReference type="ARBA" id="ARBA00041979"/>
    </source>
</evidence>
<comment type="similarity">
    <text evidence="2 17">Belongs to the Nudix hydrolase family.</text>
</comment>
<keyword evidence="9" id="KW-0234">DNA repair</keyword>
<evidence type="ECO:0000256" key="1">
    <source>
        <dbReference type="ARBA" id="ARBA00001946"/>
    </source>
</evidence>
<sequence>MAGLWEFPGGKVEAAETPEVALVRELKEELGLSIDAQTLKPVAFASEPLGANHLLLLLYTCHEWTGRPQNLEATAMQWVPVHQLRHLEMPPADQPLVEQLLLAL</sequence>
<evidence type="ECO:0000256" key="9">
    <source>
        <dbReference type="ARBA" id="ARBA00023204"/>
    </source>
</evidence>
<evidence type="ECO:0000256" key="5">
    <source>
        <dbReference type="ARBA" id="ARBA00022723"/>
    </source>
</evidence>
<keyword evidence="7 17" id="KW-0378">Hydrolase</keyword>
<evidence type="ECO:0000256" key="4">
    <source>
        <dbReference type="ARBA" id="ARBA00022705"/>
    </source>
</evidence>
<evidence type="ECO:0000256" key="3">
    <source>
        <dbReference type="ARBA" id="ARBA00022457"/>
    </source>
</evidence>
<dbReference type="InterPro" id="IPR047127">
    <property type="entry name" value="MutT-like"/>
</dbReference>
<dbReference type="PANTHER" id="PTHR47707">
    <property type="entry name" value="8-OXO-DGTP DIPHOSPHATASE"/>
    <property type="match status" value="1"/>
</dbReference>
<keyword evidence="6" id="KW-0227">DNA damage</keyword>
<dbReference type="InterPro" id="IPR015797">
    <property type="entry name" value="NUDIX_hydrolase-like_dom_sf"/>
</dbReference>
<keyword evidence="5" id="KW-0479">Metal-binding</keyword>
<reference evidence="19 20" key="1">
    <citation type="journal article" date="2019" name="Int. J. Syst. Evol. Microbiol.">
        <title>The Global Catalogue of Microorganisms (GCM) 10K type strain sequencing project: providing services to taxonomists for standard genome sequencing and annotation.</title>
        <authorList>
            <consortium name="The Broad Institute Genomics Platform"/>
            <consortium name="The Broad Institute Genome Sequencing Center for Infectious Disease"/>
            <person name="Wu L."/>
            <person name="Ma J."/>
        </authorList>
    </citation>
    <scope>NUCLEOTIDE SEQUENCE [LARGE SCALE GENOMIC DNA]</scope>
    <source>
        <strain evidence="19 20">JCM 14162</strain>
    </source>
</reference>
<evidence type="ECO:0000256" key="8">
    <source>
        <dbReference type="ARBA" id="ARBA00022842"/>
    </source>
</evidence>
<evidence type="ECO:0000256" key="16">
    <source>
        <dbReference type="ARBA" id="ARBA00042798"/>
    </source>
</evidence>